<organism evidence="2 3">
    <name type="scientific">Clostridium moniliforme</name>
    <dbReference type="NCBI Taxonomy" id="39489"/>
    <lineage>
        <taxon>Bacteria</taxon>
        <taxon>Bacillati</taxon>
        <taxon>Bacillota</taxon>
        <taxon>Clostridia</taxon>
        <taxon>Eubacteriales</taxon>
        <taxon>Clostridiaceae</taxon>
        <taxon>Clostridium</taxon>
    </lineage>
</organism>
<gene>
    <name evidence="2" type="ORF">J2Z53_001377</name>
</gene>
<dbReference type="RefSeq" id="WP_209796690.1">
    <property type="nucleotide sequence ID" value="NZ_JAGGJZ010000003.1"/>
</dbReference>
<sequence length="45" mass="5611">MDLEEFKKFVELEKENERFKTRNRKLNKENKKLKSILKSKNKNQK</sequence>
<evidence type="ECO:0000313" key="3">
    <source>
        <dbReference type="Proteomes" id="UP000783390"/>
    </source>
</evidence>
<evidence type="ECO:0000313" key="2">
    <source>
        <dbReference type="EMBL" id="MBP1889794.1"/>
    </source>
</evidence>
<feature type="compositionally biased region" description="Basic and acidic residues" evidence="1">
    <location>
        <begin position="21"/>
        <end position="32"/>
    </location>
</feature>
<evidence type="ECO:0000256" key="1">
    <source>
        <dbReference type="SAM" id="MobiDB-lite"/>
    </source>
</evidence>
<feature type="region of interest" description="Disordered" evidence="1">
    <location>
        <begin position="21"/>
        <end position="45"/>
    </location>
</feature>
<dbReference type="EMBL" id="JAGGJZ010000003">
    <property type="protein sequence ID" value="MBP1889794.1"/>
    <property type="molecule type" value="Genomic_DNA"/>
</dbReference>
<proteinExistence type="predicted"/>
<feature type="compositionally biased region" description="Basic residues" evidence="1">
    <location>
        <begin position="33"/>
        <end position="45"/>
    </location>
</feature>
<protein>
    <submittedName>
        <fullName evidence="2">Cell shape-determining protein MreC</fullName>
    </submittedName>
</protein>
<name>A0ABS4F0L6_9CLOT</name>
<comment type="caution">
    <text evidence="2">The sequence shown here is derived from an EMBL/GenBank/DDBJ whole genome shotgun (WGS) entry which is preliminary data.</text>
</comment>
<accession>A0ABS4F0L6</accession>
<keyword evidence="3" id="KW-1185">Reference proteome</keyword>
<dbReference type="Proteomes" id="UP000783390">
    <property type="component" value="Unassembled WGS sequence"/>
</dbReference>
<reference evidence="2 3" key="1">
    <citation type="submission" date="2021-03" db="EMBL/GenBank/DDBJ databases">
        <title>Genomic Encyclopedia of Type Strains, Phase IV (KMG-IV): sequencing the most valuable type-strain genomes for metagenomic binning, comparative biology and taxonomic classification.</title>
        <authorList>
            <person name="Goeker M."/>
        </authorList>
    </citation>
    <scope>NUCLEOTIDE SEQUENCE [LARGE SCALE GENOMIC DNA]</scope>
    <source>
        <strain evidence="2 3">DSM 3984</strain>
    </source>
</reference>